<evidence type="ECO:0000259" key="4">
    <source>
        <dbReference type="PROSITE" id="PS01124"/>
    </source>
</evidence>
<gene>
    <name evidence="5" type="ORF">PVT68_03880</name>
</gene>
<keyword evidence="2" id="KW-0238">DNA-binding</keyword>
<dbReference type="InterPro" id="IPR009057">
    <property type="entry name" value="Homeodomain-like_sf"/>
</dbReference>
<keyword evidence="3" id="KW-0804">Transcription</keyword>
<reference evidence="5 6" key="1">
    <citation type="submission" date="2023-02" db="EMBL/GenBank/DDBJ databases">
        <title>Description and genomic characterization of Microbulbifer bruguierae sp. nov., isolated from the sediment of mangrove plant Bruguiera sexangula.</title>
        <authorList>
            <person name="Long M."/>
        </authorList>
    </citation>
    <scope>NUCLEOTIDE SEQUENCE [LARGE SCALE GENOMIC DNA]</scope>
    <source>
        <strain evidence="5 6">H12</strain>
    </source>
</reference>
<dbReference type="Pfam" id="PF12833">
    <property type="entry name" value="HTH_18"/>
    <property type="match status" value="1"/>
</dbReference>
<evidence type="ECO:0000256" key="2">
    <source>
        <dbReference type="ARBA" id="ARBA00023125"/>
    </source>
</evidence>
<dbReference type="SMART" id="SM00342">
    <property type="entry name" value="HTH_ARAC"/>
    <property type="match status" value="1"/>
</dbReference>
<dbReference type="PANTHER" id="PTHR47894">
    <property type="entry name" value="HTH-TYPE TRANSCRIPTIONAL REGULATOR GADX"/>
    <property type="match status" value="1"/>
</dbReference>
<organism evidence="5 6">
    <name type="scientific">Microbulbifer bruguierae</name>
    <dbReference type="NCBI Taxonomy" id="3029061"/>
    <lineage>
        <taxon>Bacteria</taxon>
        <taxon>Pseudomonadati</taxon>
        <taxon>Pseudomonadota</taxon>
        <taxon>Gammaproteobacteria</taxon>
        <taxon>Cellvibrionales</taxon>
        <taxon>Microbulbiferaceae</taxon>
        <taxon>Microbulbifer</taxon>
    </lineage>
</organism>
<dbReference type="PANTHER" id="PTHR47894:SF1">
    <property type="entry name" value="HTH-TYPE TRANSCRIPTIONAL REGULATOR VQSM"/>
    <property type="match status" value="1"/>
</dbReference>
<accession>A0ABY8NEU1</accession>
<dbReference type="InterPro" id="IPR018060">
    <property type="entry name" value="HTH_AraC"/>
</dbReference>
<dbReference type="PRINTS" id="PR00032">
    <property type="entry name" value="HTHARAC"/>
</dbReference>
<dbReference type="InterPro" id="IPR032687">
    <property type="entry name" value="AraC-type_N"/>
</dbReference>
<dbReference type="RefSeq" id="WP_280321306.1">
    <property type="nucleotide sequence ID" value="NZ_CP118605.1"/>
</dbReference>
<dbReference type="Proteomes" id="UP001236500">
    <property type="component" value="Chromosome"/>
</dbReference>
<dbReference type="Gene3D" id="1.10.10.60">
    <property type="entry name" value="Homeodomain-like"/>
    <property type="match status" value="1"/>
</dbReference>
<dbReference type="EMBL" id="CP118605">
    <property type="protein sequence ID" value="WGL17441.1"/>
    <property type="molecule type" value="Genomic_DNA"/>
</dbReference>
<evidence type="ECO:0000256" key="1">
    <source>
        <dbReference type="ARBA" id="ARBA00023015"/>
    </source>
</evidence>
<sequence>MQDFSIPVSFLHAVLRYAPEHGLSAEKLLQRCGIPPKILQDETARVSARQYADLQTLAMREMGDEILGYTQPPMKLGTGAALSHWMIHTRNLGQALKRYCHFYGMIERGLKPQLLLTGDIAQLRFSLWDDQRQPEPYAFEMVMFGLHRFASWLTRHNLRINQVTLNYPAPDHAREYRAIFLGAPIAFSTEHCELQFRRDLLQKPIRQTQDTLDEFLRNPQRNLLLGNYNLQSWIGRTRSVLRQNMIEMPTLVDVAETLGTSPKRLRQQLGDEGIRYGELKEQLRRDVAMQHLADGEMSVEQVAFLTGFAESATFIRAFRKWTGYTPHAYRKKYY</sequence>
<proteinExistence type="predicted"/>
<evidence type="ECO:0000313" key="5">
    <source>
        <dbReference type="EMBL" id="WGL17441.1"/>
    </source>
</evidence>
<name>A0ABY8NEU1_9GAMM</name>
<dbReference type="InterPro" id="IPR020449">
    <property type="entry name" value="Tscrpt_reg_AraC-type_HTH"/>
</dbReference>
<dbReference type="SUPFAM" id="SSF46689">
    <property type="entry name" value="Homeodomain-like"/>
    <property type="match status" value="1"/>
</dbReference>
<evidence type="ECO:0000256" key="3">
    <source>
        <dbReference type="ARBA" id="ARBA00023163"/>
    </source>
</evidence>
<evidence type="ECO:0000313" key="6">
    <source>
        <dbReference type="Proteomes" id="UP001236500"/>
    </source>
</evidence>
<protein>
    <submittedName>
        <fullName evidence="5">AraC family transcriptional regulator</fullName>
    </submittedName>
</protein>
<keyword evidence="1" id="KW-0805">Transcription regulation</keyword>
<dbReference type="PROSITE" id="PS01124">
    <property type="entry name" value="HTH_ARAC_FAMILY_2"/>
    <property type="match status" value="1"/>
</dbReference>
<keyword evidence="6" id="KW-1185">Reference proteome</keyword>
<dbReference type="Pfam" id="PF12625">
    <property type="entry name" value="Arabinose_bd"/>
    <property type="match status" value="1"/>
</dbReference>
<feature type="domain" description="HTH araC/xylS-type" evidence="4">
    <location>
        <begin position="235"/>
        <end position="332"/>
    </location>
</feature>